<dbReference type="PANTHER" id="PTHR45527:SF1">
    <property type="entry name" value="FATTY ACID SYNTHASE"/>
    <property type="match status" value="1"/>
</dbReference>
<comment type="caution">
    <text evidence="5">The sequence shown here is derived from an EMBL/GenBank/DDBJ whole genome shotgun (WGS) entry which is preliminary data.</text>
</comment>
<dbReference type="InterPro" id="IPR036736">
    <property type="entry name" value="ACP-like_sf"/>
</dbReference>
<dbReference type="OrthoDB" id="416786at2759"/>
<organism evidence="5 6">
    <name type="scientific">Emericellopsis atlantica</name>
    <dbReference type="NCBI Taxonomy" id="2614577"/>
    <lineage>
        <taxon>Eukaryota</taxon>
        <taxon>Fungi</taxon>
        <taxon>Dikarya</taxon>
        <taxon>Ascomycota</taxon>
        <taxon>Pezizomycotina</taxon>
        <taxon>Sordariomycetes</taxon>
        <taxon>Hypocreomycetidae</taxon>
        <taxon>Hypocreales</taxon>
        <taxon>Bionectriaceae</taxon>
        <taxon>Emericellopsis</taxon>
    </lineage>
</organism>
<dbReference type="InterPro" id="IPR001242">
    <property type="entry name" value="Condensation_dom"/>
</dbReference>
<dbReference type="PROSITE" id="PS00012">
    <property type="entry name" value="PHOSPHOPANTETHEINE"/>
    <property type="match status" value="1"/>
</dbReference>
<gene>
    <name evidence="5" type="ORF">F5Z01DRAFT_488914</name>
</gene>
<feature type="domain" description="Carrier" evidence="4">
    <location>
        <begin position="1"/>
        <end position="65"/>
    </location>
</feature>
<dbReference type="PROSITE" id="PS50075">
    <property type="entry name" value="CARRIER"/>
    <property type="match status" value="1"/>
</dbReference>
<sequence length="573" mass="63502">MWAGVLGMEEARIDRQDNLFDLGADSISAMKLVAAARSEDLHIRVLDVFQNPVLWKLAAATSLANGSAPQRASQQVYRPFQLLGSVPDIGVFLEEVVCPVTRTPKDSIVDAFLATDAVAFNVVGALTSSQTEVNTLFLDTDAVLDLDRLRQSYIMLAKHVEAFRTVFVLDPNDGKLLQVILDSYQHNVQRVKVRDTIESATQRLAEEEFCRPFQLGRPMIDMAILHHEQSSKTRVLFRMSHALYDGPSLPIIWDTLHALYDRQGAFETQLTPFSAYLHDLLPHTTDKSYTYWRGLLKGAEMPALSTVTKSNTQGPVPMAFTGNKTVAVSRLKDTGITISAVINCAWAHVLAQYTGSDDAVFGDTISGRNLVDPVISSTLVGCCATHVPVRVRFDRSGKQTLLELLHQVRDQQRSRIAHEGLGFRAIIREAMPKPMLALDNWQPADKHGKHSPQEEVVKKGKFLEQTVDTGLTTLEEIWFSVFTPKGGKAESALAESGPTREMRQMPFYDLGGDLLDAAYFVALIGCRRKTSKRSLNGQHATDSDAEVTIDHVIIYPSLGEFVGFLHTRQISLG</sequence>
<dbReference type="InterPro" id="IPR023213">
    <property type="entry name" value="CAT-like_dom_sf"/>
</dbReference>
<keyword evidence="2" id="KW-0597">Phosphoprotein</keyword>
<dbReference type="Proteomes" id="UP000887229">
    <property type="component" value="Unassembled WGS sequence"/>
</dbReference>
<name>A0A9P7ZSC5_9HYPO</name>
<dbReference type="EMBL" id="MU251247">
    <property type="protein sequence ID" value="KAG9256805.1"/>
    <property type="molecule type" value="Genomic_DNA"/>
</dbReference>
<dbReference type="Gene3D" id="1.10.1200.10">
    <property type="entry name" value="ACP-like"/>
    <property type="match status" value="1"/>
</dbReference>
<proteinExistence type="predicted"/>
<keyword evidence="6" id="KW-1185">Reference proteome</keyword>
<keyword evidence="3" id="KW-0436">Ligase</keyword>
<evidence type="ECO:0000256" key="3">
    <source>
        <dbReference type="ARBA" id="ARBA00022598"/>
    </source>
</evidence>
<dbReference type="PANTHER" id="PTHR45527">
    <property type="entry name" value="NONRIBOSOMAL PEPTIDE SYNTHETASE"/>
    <property type="match status" value="1"/>
</dbReference>
<dbReference type="RefSeq" id="XP_046120729.1">
    <property type="nucleotide sequence ID" value="XM_046260150.1"/>
</dbReference>
<evidence type="ECO:0000313" key="6">
    <source>
        <dbReference type="Proteomes" id="UP000887229"/>
    </source>
</evidence>
<evidence type="ECO:0000259" key="4">
    <source>
        <dbReference type="PROSITE" id="PS50075"/>
    </source>
</evidence>
<dbReference type="Gene3D" id="3.30.559.30">
    <property type="entry name" value="Nonribosomal peptide synthetase, condensation domain"/>
    <property type="match status" value="1"/>
</dbReference>
<dbReference type="GeneID" id="70291053"/>
<dbReference type="Gene3D" id="3.30.559.10">
    <property type="entry name" value="Chloramphenicol acetyltransferase-like domain"/>
    <property type="match status" value="1"/>
</dbReference>
<dbReference type="SUPFAM" id="SSF47336">
    <property type="entry name" value="ACP-like"/>
    <property type="match status" value="1"/>
</dbReference>
<dbReference type="GO" id="GO:0044550">
    <property type="term" value="P:secondary metabolite biosynthetic process"/>
    <property type="evidence" value="ECO:0007669"/>
    <property type="project" value="TreeGrafter"/>
</dbReference>
<dbReference type="InterPro" id="IPR009081">
    <property type="entry name" value="PP-bd_ACP"/>
</dbReference>
<dbReference type="AlphaFoldDB" id="A0A9P7ZSC5"/>
<dbReference type="GO" id="GO:0016874">
    <property type="term" value="F:ligase activity"/>
    <property type="evidence" value="ECO:0007669"/>
    <property type="project" value="UniProtKB-KW"/>
</dbReference>
<reference evidence="5" key="1">
    <citation type="journal article" date="2021" name="IMA Fungus">
        <title>Genomic characterization of three marine fungi, including Emericellopsis atlantica sp. nov. with signatures of a generalist lifestyle and marine biomass degradation.</title>
        <authorList>
            <person name="Hagestad O.C."/>
            <person name="Hou L."/>
            <person name="Andersen J.H."/>
            <person name="Hansen E.H."/>
            <person name="Altermark B."/>
            <person name="Li C."/>
            <person name="Kuhnert E."/>
            <person name="Cox R.J."/>
            <person name="Crous P.W."/>
            <person name="Spatafora J.W."/>
            <person name="Lail K."/>
            <person name="Amirebrahimi M."/>
            <person name="Lipzen A."/>
            <person name="Pangilinan J."/>
            <person name="Andreopoulos W."/>
            <person name="Hayes R.D."/>
            <person name="Ng V."/>
            <person name="Grigoriev I.V."/>
            <person name="Jackson S.A."/>
            <person name="Sutton T.D.S."/>
            <person name="Dobson A.D.W."/>
            <person name="Rama T."/>
        </authorList>
    </citation>
    <scope>NUCLEOTIDE SEQUENCE</scope>
    <source>
        <strain evidence="5">TS7</strain>
    </source>
</reference>
<dbReference type="Pfam" id="PF00668">
    <property type="entry name" value="Condensation"/>
    <property type="match status" value="1"/>
</dbReference>
<dbReference type="GO" id="GO:0043041">
    <property type="term" value="P:amino acid activation for nonribosomal peptide biosynthetic process"/>
    <property type="evidence" value="ECO:0007669"/>
    <property type="project" value="TreeGrafter"/>
</dbReference>
<evidence type="ECO:0000313" key="5">
    <source>
        <dbReference type="EMBL" id="KAG9256805.1"/>
    </source>
</evidence>
<evidence type="ECO:0000256" key="2">
    <source>
        <dbReference type="ARBA" id="ARBA00022553"/>
    </source>
</evidence>
<evidence type="ECO:0000256" key="1">
    <source>
        <dbReference type="ARBA" id="ARBA00022450"/>
    </source>
</evidence>
<accession>A0A9P7ZSC5</accession>
<dbReference type="GO" id="GO:0031177">
    <property type="term" value="F:phosphopantetheine binding"/>
    <property type="evidence" value="ECO:0007669"/>
    <property type="project" value="TreeGrafter"/>
</dbReference>
<keyword evidence="1" id="KW-0596">Phosphopantetheine</keyword>
<protein>
    <submittedName>
        <fullName evidence="5">Condensation domain-containing protein</fullName>
    </submittedName>
</protein>
<dbReference type="GO" id="GO:0005737">
    <property type="term" value="C:cytoplasm"/>
    <property type="evidence" value="ECO:0007669"/>
    <property type="project" value="TreeGrafter"/>
</dbReference>
<dbReference type="SUPFAM" id="SSF52777">
    <property type="entry name" value="CoA-dependent acyltransferases"/>
    <property type="match status" value="2"/>
</dbReference>
<dbReference type="Pfam" id="PF00550">
    <property type="entry name" value="PP-binding"/>
    <property type="match status" value="1"/>
</dbReference>
<dbReference type="InterPro" id="IPR006162">
    <property type="entry name" value="Ppantetheine_attach_site"/>
</dbReference>